<protein>
    <submittedName>
        <fullName evidence="2">Uncharacterized protein</fullName>
    </submittedName>
</protein>
<gene>
    <name evidence="2" type="ORF">KEH51_23940</name>
</gene>
<evidence type="ECO:0000313" key="2">
    <source>
        <dbReference type="EMBL" id="MBR8645919.1"/>
    </source>
</evidence>
<evidence type="ECO:0000256" key="1">
    <source>
        <dbReference type="SAM" id="MobiDB-lite"/>
    </source>
</evidence>
<dbReference type="InterPro" id="IPR042565">
    <property type="entry name" value="T7SS_EssB_C"/>
</dbReference>
<name>A0A941FN97_9BACI</name>
<organism evidence="2 3">
    <name type="scientific">Peribacillus frigoritolerans</name>
    <dbReference type="NCBI Taxonomy" id="450367"/>
    <lineage>
        <taxon>Bacteria</taxon>
        <taxon>Bacillati</taxon>
        <taxon>Bacillota</taxon>
        <taxon>Bacilli</taxon>
        <taxon>Bacillales</taxon>
        <taxon>Bacillaceae</taxon>
        <taxon>Peribacillus</taxon>
    </lineage>
</organism>
<reference evidence="2" key="1">
    <citation type="submission" date="2021-04" db="EMBL/GenBank/DDBJ databases">
        <title>Whole genome sequencing of Enterococci isolates from hospitalized patients.</title>
        <authorList>
            <person name="Ogoti B.M."/>
            <person name="Onyambu F.G."/>
        </authorList>
    </citation>
    <scope>NUCLEOTIDE SEQUENCE</scope>
    <source>
        <strain evidence="2">242</strain>
    </source>
</reference>
<dbReference type="Proteomes" id="UP000680045">
    <property type="component" value="Unassembled WGS sequence"/>
</dbReference>
<dbReference type="EMBL" id="JAGTPW010000056">
    <property type="protein sequence ID" value="MBR8645919.1"/>
    <property type="molecule type" value="Genomic_DNA"/>
</dbReference>
<dbReference type="Gene3D" id="1.25.40.680">
    <property type="entry name" value="Type VII secretion system EssB, C-terminal-like domain"/>
    <property type="match status" value="1"/>
</dbReference>
<evidence type="ECO:0000313" key="3">
    <source>
        <dbReference type="Proteomes" id="UP000680045"/>
    </source>
</evidence>
<proteinExistence type="predicted"/>
<feature type="compositionally biased region" description="Basic and acidic residues" evidence="1">
    <location>
        <begin position="28"/>
        <end position="49"/>
    </location>
</feature>
<sequence>MQSLQTDSQYLLYWIYIGRGMSEEDDRFGENHGGSRIDYVRAGKPERTD</sequence>
<dbReference type="AlphaFoldDB" id="A0A941FN97"/>
<feature type="region of interest" description="Disordered" evidence="1">
    <location>
        <begin position="25"/>
        <end position="49"/>
    </location>
</feature>
<accession>A0A941FN97</accession>
<comment type="caution">
    <text evidence="2">The sequence shown here is derived from an EMBL/GenBank/DDBJ whole genome shotgun (WGS) entry which is preliminary data.</text>
</comment>